<keyword evidence="1 6" id="KW-0732">Signal</keyword>
<dbReference type="STRING" id="641147.HMPREF9021_01323"/>
<comment type="function">
    <text evidence="6">Together with LptD, is involved in the assembly of lipopolysaccharide (LPS) at the surface of the outer membrane. Required for the proper assembly of LptD. Binds LPS and may serve as the LPS recognition site at the outer membrane.</text>
</comment>
<keyword evidence="4 6" id="KW-0998">Cell outer membrane</keyword>
<keyword evidence="3 6" id="KW-0564">Palmitate</keyword>
<protein>
    <recommendedName>
        <fullName evidence="6">LPS-assembly lipoprotein LptE</fullName>
    </recommendedName>
</protein>
<organism evidence="8 9">
    <name type="scientific">Simonsiella muelleri ATCC 29453</name>
    <dbReference type="NCBI Taxonomy" id="641147"/>
    <lineage>
        <taxon>Bacteria</taxon>
        <taxon>Pseudomonadati</taxon>
        <taxon>Pseudomonadota</taxon>
        <taxon>Betaproteobacteria</taxon>
        <taxon>Neisseriales</taxon>
        <taxon>Neisseriaceae</taxon>
        <taxon>Simonsiella</taxon>
    </lineage>
</organism>
<evidence type="ECO:0000313" key="8">
    <source>
        <dbReference type="EMBL" id="EFG30717.2"/>
    </source>
</evidence>
<dbReference type="Gene3D" id="3.30.160.150">
    <property type="entry name" value="Lipoprotein like domain"/>
    <property type="match status" value="1"/>
</dbReference>
<evidence type="ECO:0000256" key="5">
    <source>
        <dbReference type="ARBA" id="ARBA00023288"/>
    </source>
</evidence>
<comment type="subunit">
    <text evidence="6">Component of the lipopolysaccharide transport and assembly complex. Interacts with LptD.</text>
</comment>
<feature type="chain" id="PRO_5008977203" description="LPS-assembly lipoprotein LptE" evidence="7">
    <location>
        <begin position="26"/>
        <end position="170"/>
    </location>
</feature>
<comment type="subcellular location">
    <subcellularLocation>
        <location evidence="6">Cell outer membrane</location>
        <topology evidence="6">Lipid-anchor</topology>
    </subcellularLocation>
</comment>
<comment type="caution">
    <text evidence="8">The sequence shown here is derived from an EMBL/GenBank/DDBJ whole genome shotgun (WGS) entry which is preliminary data.</text>
</comment>
<dbReference type="PANTHER" id="PTHR38098:SF1">
    <property type="entry name" value="LPS-ASSEMBLY LIPOPROTEIN LPTE"/>
    <property type="match status" value="1"/>
</dbReference>
<feature type="signal peptide" evidence="7">
    <location>
        <begin position="1"/>
        <end position="25"/>
    </location>
</feature>
<keyword evidence="9" id="KW-1185">Reference proteome</keyword>
<evidence type="ECO:0000256" key="7">
    <source>
        <dbReference type="SAM" id="SignalP"/>
    </source>
</evidence>
<evidence type="ECO:0000256" key="2">
    <source>
        <dbReference type="ARBA" id="ARBA00023136"/>
    </source>
</evidence>
<reference evidence="8 9" key="1">
    <citation type="submission" date="2010-03" db="EMBL/GenBank/DDBJ databases">
        <authorList>
            <consortium name="The Broad Institute Genome Sequencing Platform"/>
            <person name="Ward D."/>
            <person name="Earl A."/>
            <person name="Feldgarden M."/>
            <person name="Gevers D."/>
            <person name="Young S."/>
            <person name="Zeng Q."/>
            <person name="Koehrsen M."/>
            <person name="Alvarado L."/>
            <person name="Berlin A.M."/>
            <person name="Borenstein D."/>
            <person name="Chapman S.B."/>
            <person name="Chen Z."/>
            <person name="Engels R."/>
            <person name="Freedman E."/>
            <person name="Gellesch M."/>
            <person name="Goldberg J."/>
            <person name="Griggs A."/>
            <person name="Gujja S."/>
            <person name="Heilman E.R."/>
            <person name="Heiman D.I."/>
            <person name="Hepburn T.A."/>
            <person name="Howarth C."/>
            <person name="Jen D."/>
            <person name="Larson L."/>
            <person name="Mehta T."/>
            <person name="Park D."/>
            <person name="Pearson M."/>
            <person name="Richards J."/>
            <person name="Roberts A."/>
            <person name="Saif S."/>
            <person name="Shea T.D."/>
            <person name="Shenoy N."/>
            <person name="Sisk P."/>
            <person name="Stolte C."/>
            <person name="Sykes S.N."/>
            <person name="Walk T."/>
            <person name="White J."/>
            <person name="Yandava C."/>
            <person name="Izard J."/>
            <person name="Baranova O.V."/>
            <person name="Blanton J.M."/>
            <person name="Tanner A.C."/>
            <person name="Dewhirst F."/>
            <person name="Haas B."/>
            <person name="Nusbaum C."/>
            <person name="Birren B."/>
        </authorList>
    </citation>
    <scope>NUCLEOTIDE SEQUENCE [LARGE SCALE GENOMIC DNA]</scope>
    <source>
        <strain evidence="8 9">ATCC 29453</strain>
    </source>
</reference>
<dbReference type="GO" id="GO:1990351">
    <property type="term" value="C:transporter complex"/>
    <property type="evidence" value="ECO:0007669"/>
    <property type="project" value="TreeGrafter"/>
</dbReference>
<dbReference type="Proteomes" id="UP000017813">
    <property type="component" value="Unassembled WGS sequence"/>
</dbReference>
<keyword evidence="5 6" id="KW-0449">Lipoprotein</keyword>
<dbReference type="GO" id="GO:0043165">
    <property type="term" value="P:Gram-negative-bacterium-type cell outer membrane assembly"/>
    <property type="evidence" value="ECO:0007669"/>
    <property type="project" value="UniProtKB-UniRule"/>
</dbReference>
<dbReference type="AlphaFoldDB" id="V9HBW2"/>
<name>V9HBW2_9NEIS</name>
<comment type="similarity">
    <text evidence="6">Belongs to the LptE lipoprotein family.</text>
</comment>
<evidence type="ECO:0000256" key="3">
    <source>
        <dbReference type="ARBA" id="ARBA00023139"/>
    </source>
</evidence>
<sequence length="170" mass="19232">MMILMIKKLAPLCALLMLSACGFHLKGMGTHTQLPVQNWQISGGALQESLENAMRHVLGKRLIFSGSPEAEIRVLSVDTKKDIYVITRAARINEYLFSMRVHAQAYRDGKAWGEPMQIDIKRTLPYSDREVLGKAEEESTIWHEMQTDASEQIVRRLAFLPTYPSTTAEP</sequence>
<reference evidence="8 9" key="2">
    <citation type="submission" date="2011-10" db="EMBL/GenBank/DDBJ databases">
        <title>The Genome Sequence of Simonsiella muelleri ATCC 29453.</title>
        <authorList>
            <consortium name="The Broad Institute Genome Sequencing Platform"/>
            <consortium name="The Broad Institute Genome Sequencing Center for Infectious Disease"/>
            <person name="Earl A."/>
            <person name="Ward D."/>
            <person name="Feldgarden M."/>
            <person name="Gevers D."/>
            <person name="Izard J."/>
            <person name="Baranova O.V."/>
            <person name="Blanton J.M."/>
            <person name="Tanner A.C."/>
            <person name="Dewhirst F."/>
            <person name="Young S.K."/>
            <person name="Zeng Q."/>
            <person name="Gargeya S."/>
            <person name="Fitzgerald M."/>
            <person name="Haas B."/>
            <person name="Abouelleil A."/>
            <person name="Alvarado L."/>
            <person name="Arachchi H.M."/>
            <person name="Berlin A."/>
            <person name="Brown A."/>
            <person name="Chapman S.B."/>
            <person name="Chen Z."/>
            <person name="Dunbar C."/>
            <person name="Freedman E."/>
            <person name="Gearin G."/>
            <person name="Goldberg J."/>
            <person name="Griggs A."/>
            <person name="Gujja S."/>
            <person name="Heiman D."/>
            <person name="Howarth C."/>
            <person name="Larson L."/>
            <person name="Lui A."/>
            <person name="MacDonald P.J.P."/>
            <person name="Montmayeur A."/>
            <person name="Murphy C."/>
            <person name="Neiman D."/>
            <person name="Pearson M."/>
            <person name="Priest M."/>
            <person name="Roberts A."/>
            <person name="Saif S."/>
            <person name="Shea T."/>
            <person name="Shenoy N."/>
            <person name="Sisk P."/>
            <person name="Stolte C."/>
            <person name="Sykes S."/>
            <person name="Wortman J."/>
            <person name="Nusbaum C."/>
            <person name="Birren B."/>
        </authorList>
    </citation>
    <scope>NUCLEOTIDE SEQUENCE [LARGE SCALE GENOMIC DNA]</scope>
    <source>
        <strain evidence="8 9">ATCC 29453</strain>
    </source>
</reference>
<keyword evidence="2 6" id="KW-0472">Membrane</keyword>
<proteinExistence type="inferred from homology"/>
<dbReference type="PANTHER" id="PTHR38098">
    <property type="entry name" value="LPS-ASSEMBLY LIPOPROTEIN LPTE"/>
    <property type="match status" value="1"/>
</dbReference>
<accession>V9HBW2</accession>
<gene>
    <name evidence="6" type="primary">lptE</name>
    <name evidence="8" type="ORF">HMPREF9021_01323</name>
</gene>
<evidence type="ECO:0000256" key="1">
    <source>
        <dbReference type="ARBA" id="ARBA00022729"/>
    </source>
</evidence>
<dbReference type="PROSITE" id="PS51257">
    <property type="entry name" value="PROKAR_LIPOPROTEIN"/>
    <property type="match status" value="1"/>
</dbReference>
<dbReference type="EMBL" id="ADCY02000048">
    <property type="protein sequence ID" value="EFG30717.2"/>
    <property type="molecule type" value="Genomic_DNA"/>
</dbReference>
<dbReference type="eggNOG" id="COG2980">
    <property type="taxonomic scope" value="Bacteria"/>
</dbReference>
<evidence type="ECO:0000256" key="4">
    <source>
        <dbReference type="ARBA" id="ARBA00023237"/>
    </source>
</evidence>
<dbReference type="InterPro" id="IPR007485">
    <property type="entry name" value="LPS_assembly_LptE"/>
</dbReference>
<dbReference type="GO" id="GO:0009279">
    <property type="term" value="C:cell outer membrane"/>
    <property type="evidence" value="ECO:0007669"/>
    <property type="project" value="UniProtKB-SubCell"/>
</dbReference>
<dbReference type="HOGENOM" id="CLU_103309_0_1_4"/>
<evidence type="ECO:0000256" key="6">
    <source>
        <dbReference type="HAMAP-Rule" id="MF_01186"/>
    </source>
</evidence>
<evidence type="ECO:0000313" key="9">
    <source>
        <dbReference type="Proteomes" id="UP000017813"/>
    </source>
</evidence>
<dbReference type="Pfam" id="PF04390">
    <property type="entry name" value="LptE"/>
    <property type="match status" value="1"/>
</dbReference>
<dbReference type="HAMAP" id="MF_01186">
    <property type="entry name" value="LPS_assembly_LptE"/>
    <property type="match status" value="1"/>
</dbReference>